<name>A0ABR2J302_9EUKA</name>
<accession>A0ABR2J302</accession>
<dbReference type="EMBL" id="JAPFFF010000013">
    <property type="protein sequence ID" value="KAK8871360.1"/>
    <property type="molecule type" value="Genomic_DNA"/>
</dbReference>
<dbReference type="SUPFAM" id="SSF48403">
    <property type="entry name" value="Ankyrin repeat"/>
    <property type="match status" value="1"/>
</dbReference>
<sequence>MNEQRRDIQDFIEKMKRFQEMMLKFIDTEANPEAEYDNLIRFFEEQQVQSDQSILKSILQILIKISSNHHRGLNFFGKIEQIIKYFENTIKSYFDNINIYRIFKGNKRILLFLINENILEVDKQVANCIAHKNHSYPSYFAKEIRPFVSADFYQRISRGLPPDYEEKRNIGENDSYICQLIRNDSIDEFIECMNQDTMVDKSIQVNGSYLIKDSIFETNSYLLKGNITLIEYAAFFGSINIFNYLRQIQGYDQLNLFTFAVLSRKSELIDILKKDDISYMKHYFINAIMFHYNDIANQLKERYFNDDQKLMKYVNSIAIKYHNYFFISNDFSDQYSLFDLCKHGHHNIVKILLRDNNININAIKI</sequence>
<evidence type="ECO:0000313" key="2">
    <source>
        <dbReference type="Proteomes" id="UP001470230"/>
    </source>
</evidence>
<evidence type="ECO:0008006" key="3">
    <source>
        <dbReference type="Google" id="ProtNLM"/>
    </source>
</evidence>
<proteinExistence type="predicted"/>
<organism evidence="1 2">
    <name type="scientific">Tritrichomonas musculus</name>
    <dbReference type="NCBI Taxonomy" id="1915356"/>
    <lineage>
        <taxon>Eukaryota</taxon>
        <taxon>Metamonada</taxon>
        <taxon>Parabasalia</taxon>
        <taxon>Tritrichomonadida</taxon>
        <taxon>Tritrichomonadidae</taxon>
        <taxon>Tritrichomonas</taxon>
    </lineage>
</organism>
<comment type="caution">
    <text evidence="1">The sequence shown here is derived from an EMBL/GenBank/DDBJ whole genome shotgun (WGS) entry which is preliminary data.</text>
</comment>
<evidence type="ECO:0000313" key="1">
    <source>
        <dbReference type="EMBL" id="KAK8871360.1"/>
    </source>
</evidence>
<dbReference type="Proteomes" id="UP001470230">
    <property type="component" value="Unassembled WGS sequence"/>
</dbReference>
<protein>
    <recommendedName>
        <fullName evidence="3">DUF3447 domain-containing protein</fullName>
    </recommendedName>
</protein>
<reference evidence="1 2" key="1">
    <citation type="submission" date="2024-04" db="EMBL/GenBank/DDBJ databases">
        <title>Tritrichomonas musculus Genome.</title>
        <authorList>
            <person name="Alves-Ferreira E."/>
            <person name="Grigg M."/>
            <person name="Lorenzi H."/>
            <person name="Galac M."/>
        </authorList>
    </citation>
    <scope>NUCLEOTIDE SEQUENCE [LARGE SCALE GENOMIC DNA]</scope>
    <source>
        <strain evidence="1 2">EAF2021</strain>
    </source>
</reference>
<gene>
    <name evidence="1" type="ORF">M9Y10_007082</name>
</gene>
<keyword evidence="2" id="KW-1185">Reference proteome</keyword>
<dbReference type="InterPro" id="IPR036770">
    <property type="entry name" value="Ankyrin_rpt-contain_sf"/>
</dbReference>